<evidence type="ECO:0000259" key="1">
    <source>
        <dbReference type="Pfam" id="PF20000"/>
    </source>
</evidence>
<dbReference type="RefSeq" id="WP_012825460.1">
    <property type="nucleotide sequence ID" value="NC_013440.1"/>
</dbReference>
<name>D0LHH1_HALO1</name>
<dbReference type="InterPro" id="IPR045482">
    <property type="entry name" value="fvmX2"/>
</dbReference>
<gene>
    <name evidence="2" type="ordered locus">Hoch_0192</name>
</gene>
<proteinExistence type="predicted"/>
<feature type="domain" description="FtsH ternary system" evidence="1">
    <location>
        <begin position="1"/>
        <end position="254"/>
    </location>
</feature>
<dbReference type="EMBL" id="CP001804">
    <property type="protein sequence ID" value="ACY12833.1"/>
    <property type="molecule type" value="Genomic_DNA"/>
</dbReference>
<sequence length="258" mass="28126">MCNPRRIEITATRQVAEAWSREVERVAERSAQVTGEARVRQRLDDSVAAPALAALERALREGVPGWRREGEGFRHEVEGGYAVYLPEQRVLEIAAVLGAEVRGQGRANMRLHGHVEDEIAGSGASEYYEDGYRGRTQEVAEGEAAQEAEHGIARAVAERVDEAARAAEAAAASELLARAEAQAGRDLEARTAAERARLEARAGERVELVGAHARQAFHRLLALAYRDALLALARARGADDIRCDDDGEVLEIEFSLPD</sequence>
<protein>
    <submittedName>
        <fullName evidence="2">Response regulator receiver domain/DnaJ domain-containing protein</fullName>
    </submittedName>
</protein>
<dbReference type="AlphaFoldDB" id="D0LHH1"/>
<dbReference type="KEGG" id="hoh:Hoch_0192"/>
<dbReference type="STRING" id="502025.Hoch_0192"/>
<dbReference type="eggNOG" id="ENOG5033U36">
    <property type="taxonomic scope" value="Bacteria"/>
</dbReference>
<keyword evidence="3" id="KW-1185">Reference proteome</keyword>
<organism evidence="2 3">
    <name type="scientific">Haliangium ochraceum (strain DSM 14365 / JCM 11303 / SMP-2)</name>
    <dbReference type="NCBI Taxonomy" id="502025"/>
    <lineage>
        <taxon>Bacteria</taxon>
        <taxon>Pseudomonadati</taxon>
        <taxon>Myxococcota</taxon>
        <taxon>Polyangia</taxon>
        <taxon>Haliangiales</taxon>
        <taxon>Kofleriaceae</taxon>
        <taxon>Haliangium</taxon>
    </lineage>
</organism>
<reference evidence="2 3" key="1">
    <citation type="journal article" date="2010" name="Stand. Genomic Sci.">
        <title>Complete genome sequence of Haliangium ochraceum type strain (SMP-2).</title>
        <authorList>
            <consortium name="US DOE Joint Genome Institute (JGI-PGF)"/>
            <person name="Ivanova N."/>
            <person name="Daum C."/>
            <person name="Lang E."/>
            <person name="Abt B."/>
            <person name="Kopitz M."/>
            <person name="Saunders E."/>
            <person name="Lapidus A."/>
            <person name="Lucas S."/>
            <person name="Glavina Del Rio T."/>
            <person name="Nolan M."/>
            <person name="Tice H."/>
            <person name="Copeland A."/>
            <person name="Cheng J.F."/>
            <person name="Chen F."/>
            <person name="Bruce D."/>
            <person name="Goodwin L."/>
            <person name="Pitluck S."/>
            <person name="Mavromatis K."/>
            <person name="Pati A."/>
            <person name="Mikhailova N."/>
            <person name="Chen A."/>
            <person name="Palaniappan K."/>
            <person name="Land M."/>
            <person name="Hauser L."/>
            <person name="Chang Y.J."/>
            <person name="Jeffries C.D."/>
            <person name="Detter J.C."/>
            <person name="Brettin T."/>
            <person name="Rohde M."/>
            <person name="Goker M."/>
            <person name="Bristow J."/>
            <person name="Markowitz V."/>
            <person name="Eisen J.A."/>
            <person name="Hugenholtz P."/>
            <person name="Kyrpides N.C."/>
            <person name="Klenk H.P."/>
        </authorList>
    </citation>
    <scope>NUCLEOTIDE SEQUENCE [LARGE SCALE GENOMIC DNA]</scope>
    <source>
        <strain evidence="3">DSM 14365 / CIP 107738 / JCM 11303 / AJ 13395 / SMP-2</strain>
    </source>
</reference>
<dbReference type="Proteomes" id="UP000001880">
    <property type="component" value="Chromosome"/>
</dbReference>
<evidence type="ECO:0000313" key="2">
    <source>
        <dbReference type="EMBL" id="ACY12833.1"/>
    </source>
</evidence>
<dbReference type="HOGENOM" id="CLU_1080749_0_0_7"/>
<dbReference type="OrthoDB" id="3695780at2"/>
<evidence type="ECO:0000313" key="3">
    <source>
        <dbReference type="Proteomes" id="UP000001880"/>
    </source>
</evidence>
<dbReference type="Pfam" id="PF20000">
    <property type="entry name" value="fvmX2"/>
    <property type="match status" value="1"/>
</dbReference>
<accession>D0LHH1</accession>